<sequence length="199" mass="22322">MTLTKADNGFGFTIMDFSLGQRVNEILDPVRCNLLQVGDVLIELNNSRIKECSHHDVVQMLKDCQVGTEVELLVMRPMDHTQRVVDAESLYAKVAGKARSLSPCDSISIYERCGDFTSSVDDSVLRQPAKGEPVYQSISIEQFSRPLPAIPKAESLDQRINALHVQEFVTELQRLKNGFGFKIVRSAQDKVRLHFSIAN</sequence>
<comment type="caution">
    <text evidence="2">The sequence shown here is derived from an EMBL/GenBank/DDBJ whole genome shotgun (WGS) entry which is preliminary data.</text>
</comment>
<name>A0ABD2Q119_9PLAT</name>
<dbReference type="PANTHER" id="PTHR10316">
    <property type="entry name" value="MEMBRANE ASSOCIATED GUANYLATE KINASE-RELATED"/>
    <property type="match status" value="1"/>
</dbReference>
<dbReference type="Gene3D" id="2.30.42.10">
    <property type="match status" value="1"/>
</dbReference>
<evidence type="ECO:0000313" key="2">
    <source>
        <dbReference type="EMBL" id="KAL3313334.1"/>
    </source>
</evidence>
<proteinExistence type="predicted"/>
<evidence type="ECO:0000259" key="1">
    <source>
        <dbReference type="PROSITE" id="PS50106"/>
    </source>
</evidence>
<evidence type="ECO:0000313" key="3">
    <source>
        <dbReference type="Proteomes" id="UP001626550"/>
    </source>
</evidence>
<feature type="domain" description="PDZ" evidence="1">
    <location>
        <begin position="1"/>
        <end position="63"/>
    </location>
</feature>
<protein>
    <submittedName>
        <fullName evidence="2">Membrane-associated guanylate kinase, WW and PDZ domain-containing protein 2</fullName>
    </submittedName>
</protein>
<dbReference type="EMBL" id="JBJKFK010001343">
    <property type="protein sequence ID" value="KAL3313334.1"/>
    <property type="molecule type" value="Genomic_DNA"/>
</dbReference>
<dbReference type="SUPFAM" id="SSF50156">
    <property type="entry name" value="PDZ domain-like"/>
    <property type="match status" value="1"/>
</dbReference>
<reference evidence="2 3" key="1">
    <citation type="submission" date="2024-11" db="EMBL/GenBank/DDBJ databases">
        <title>Adaptive evolution of stress response genes in parasites aligns with host niche diversity.</title>
        <authorList>
            <person name="Hahn C."/>
            <person name="Resl P."/>
        </authorList>
    </citation>
    <scope>NUCLEOTIDE SEQUENCE [LARGE SCALE GENOMIC DNA]</scope>
    <source>
        <strain evidence="2">EGGRZ-B1_66</strain>
        <tissue evidence="2">Body</tissue>
    </source>
</reference>
<keyword evidence="2" id="KW-0808">Transferase</keyword>
<dbReference type="GO" id="GO:0016301">
    <property type="term" value="F:kinase activity"/>
    <property type="evidence" value="ECO:0007669"/>
    <property type="project" value="UniProtKB-KW"/>
</dbReference>
<dbReference type="InterPro" id="IPR001478">
    <property type="entry name" value="PDZ"/>
</dbReference>
<organism evidence="2 3">
    <name type="scientific">Cichlidogyrus casuarinus</name>
    <dbReference type="NCBI Taxonomy" id="1844966"/>
    <lineage>
        <taxon>Eukaryota</taxon>
        <taxon>Metazoa</taxon>
        <taxon>Spiralia</taxon>
        <taxon>Lophotrochozoa</taxon>
        <taxon>Platyhelminthes</taxon>
        <taxon>Monogenea</taxon>
        <taxon>Monopisthocotylea</taxon>
        <taxon>Dactylogyridea</taxon>
        <taxon>Ancyrocephalidae</taxon>
        <taxon>Cichlidogyrus</taxon>
    </lineage>
</organism>
<dbReference type="Pfam" id="PF00595">
    <property type="entry name" value="PDZ"/>
    <property type="match status" value="1"/>
</dbReference>
<accession>A0ABD2Q119</accession>
<dbReference type="Proteomes" id="UP001626550">
    <property type="component" value="Unassembled WGS sequence"/>
</dbReference>
<dbReference type="AlphaFoldDB" id="A0ABD2Q119"/>
<dbReference type="PANTHER" id="PTHR10316:SF40">
    <property type="entry name" value="LD27118P"/>
    <property type="match status" value="1"/>
</dbReference>
<dbReference type="InterPro" id="IPR036034">
    <property type="entry name" value="PDZ_sf"/>
</dbReference>
<keyword evidence="3" id="KW-1185">Reference proteome</keyword>
<dbReference type="PROSITE" id="PS50106">
    <property type="entry name" value="PDZ"/>
    <property type="match status" value="1"/>
</dbReference>
<keyword evidence="2" id="KW-0418">Kinase</keyword>
<dbReference type="SMART" id="SM00228">
    <property type="entry name" value="PDZ"/>
    <property type="match status" value="1"/>
</dbReference>
<gene>
    <name evidence="2" type="primary">MAGI2_1</name>
    <name evidence="2" type="ORF">Ciccas_008062</name>
</gene>